<evidence type="ECO:0000256" key="1">
    <source>
        <dbReference type="ARBA" id="ARBA00023002"/>
    </source>
</evidence>
<keyword evidence="2" id="KW-0503">Monooxygenase</keyword>
<dbReference type="InterPro" id="IPR036188">
    <property type="entry name" value="FAD/NAD-bd_sf"/>
</dbReference>
<dbReference type="Pfam" id="PF04820">
    <property type="entry name" value="Trp_halogenase"/>
    <property type="match status" value="2"/>
</dbReference>
<dbReference type="SUPFAM" id="SSF51905">
    <property type="entry name" value="FAD/NAD(P)-binding domain"/>
    <property type="match status" value="1"/>
</dbReference>
<dbReference type="EMBL" id="ANNX02000047">
    <property type="protein sequence ID" value="KYC37195.1"/>
    <property type="molecule type" value="Genomic_DNA"/>
</dbReference>
<evidence type="ECO:0000256" key="3">
    <source>
        <dbReference type="ARBA" id="ARBA00038396"/>
    </source>
</evidence>
<dbReference type="PANTHER" id="PTHR43747:SF5">
    <property type="entry name" value="FAD-BINDING DOMAIN-CONTAINING PROTEIN"/>
    <property type="match status" value="1"/>
</dbReference>
<evidence type="ECO:0000256" key="2">
    <source>
        <dbReference type="ARBA" id="ARBA00023033"/>
    </source>
</evidence>
<dbReference type="RefSeq" id="WP_017745016.1">
    <property type="nucleotide sequence ID" value="NZ_KQ976354.1"/>
</dbReference>
<dbReference type="Gene3D" id="3.50.50.60">
    <property type="entry name" value="FAD/NAD(P)-binding domain"/>
    <property type="match status" value="1"/>
</dbReference>
<dbReference type="PANTHER" id="PTHR43747">
    <property type="entry name" value="FAD-BINDING PROTEIN"/>
    <property type="match status" value="1"/>
</dbReference>
<dbReference type="Proteomes" id="UP000076925">
    <property type="component" value="Unassembled WGS sequence"/>
</dbReference>
<comment type="caution">
    <text evidence="4">The sequence shown here is derived from an EMBL/GenBank/DDBJ whole genome shotgun (WGS) entry which is preliminary data.</text>
</comment>
<evidence type="ECO:0000313" key="4">
    <source>
        <dbReference type="EMBL" id="KYC37195.1"/>
    </source>
</evidence>
<accession>A0A139WXM2</accession>
<dbReference type="InterPro" id="IPR006905">
    <property type="entry name" value="Flavin_halogenase"/>
</dbReference>
<name>A0A139WXM2_9CYAN</name>
<organism evidence="4 5">
    <name type="scientific">Scytonema hofmannii PCC 7110</name>
    <dbReference type="NCBI Taxonomy" id="128403"/>
    <lineage>
        <taxon>Bacteria</taxon>
        <taxon>Bacillati</taxon>
        <taxon>Cyanobacteriota</taxon>
        <taxon>Cyanophyceae</taxon>
        <taxon>Nostocales</taxon>
        <taxon>Scytonemataceae</taxon>
        <taxon>Scytonema</taxon>
    </lineage>
</organism>
<sequence length="493" mass="54834">MSILPSHTQVLVIGGGPAGSTAATLLAREGFDVTLLEREVFPRYHIGESLLPAALEIFDLLGVREKVEAHGFQYKPGARIDWRSEAWNVKFERSVKTHTYSYQVRRDEFDQLLLEHAKSQGVKVFEGIEVKSLSFEGERPRSAAWSQITGGSETGEASFDFLIDASGRAGIMSTRYLRNRRDANAFQNIATWGYWKNAKRLPNGFEGAISTVTIPDGWVWAIPLSDQTMSIGAVYPKSVYKEKRQASLRDSYIQAIAGNPLIEDMISSADLVSEVRVEQDYSYTANRFAGQGYYLLGDAACFLDPLLSTGVHLAMYSAVLATASLASVVRGEVEENLAIAFFEKSYSRSYLRLMMLIAIFYNKNCNSDAYLSEAYQLSRYKSESSNDMESKTESFINLATGLEDIWDAYNPTPSQVLGEISERLEKSLNFLEEERGADTRVKPSKLQKTNAQFFEAIQEFISLSAPGSGDDLYVVTKPRLGMGKASAPILQNV</sequence>
<dbReference type="InterPro" id="IPR050816">
    <property type="entry name" value="Flavin-dep_Halogenase_NPB"/>
</dbReference>
<keyword evidence="5" id="KW-1185">Reference proteome</keyword>
<comment type="similarity">
    <text evidence="3">Belongs to the flavin-dependent halogenase family. Bacterial tryptophan halogenase subfamily.</text>
</comment>
<keyword evidence="1" id="KW-0560">Oxidoreductase</keyword>
<reference evidence="4 5" key="1">
    <citation type="journal article" date="2013" name="Genome Biol. Evol.">
        <title>Genomes of Stigonematalean cyanobacteria (subsection V) and the evolution of oxygenic photosynthesis from prokaryotes to plastids.</title>
        <authorList>
            <person name="Dagan T."/>
            <person name="Roettger M."/>
            <person name="Stucken K."/>
            <person name="Landan G."/>
            <person name="Koch R."/>
            <person name="Major P."/>
            <person name="Gould S.B."/>
            <person name="Goremykin V.V."/>
            <person name="Rippka R."/>
            <person name="Tandeau de Marsac N."/>
            <person name="Gugger M."/>
            <person name="Lockhart P.J."/>
            <person name="Allen J.F."/>
            <person name="Brune I."/>
            <person name="Maus I."/>
            <person name="Puhler A."/>
            <person name="Martin W.F."/>
        </authorList>
    </citation>
    <scope>NUCLEOTIDE SEQUENCE [LARGE SCALE GENOMIC DNA]</scope>
    <source>
        <strain evidence="4 5">PCC 7110</strain>
    </source>
</reference>
<evidence type="ECO:0000313" key="5">
    <source>
        <dbReference type="Proteomes" id="UP000076925"/>
    </source>
</evidence>
<gene>
    <name evidence="4" type="ORF">WA1_47075</name>
</gene>
<dbReference type="OrthoDB" id="9806565at2"/>
<proteinExistence type="inferred from homology"/>
<dbReference type="PRINTS" id="PR00420">
    <property type="entry name" value="RNGMNOXGNASE"/>
</dbReference>
<dbReference type="GO" id="GO:0004497">
    <property type="term" value="F:monooxygenase activity"/>
    <property type="evidence" value="ECO:0007669"/>
    <property type="project" value="UniProtKB-KW"/>
</dbReference>
<dbReference type="AlphaFoldDB" id="A0A139WXM2"/>
<dbReference type="STRING" id="128403.WA1_47075"/>
<protein>
    <submittedName>
        <fullName evidence="4">FAD-binding protein</fullName>
    </submittedName>
</protein>